<dbReference type="Proteomes" id="UP000002593">
    <property type="component" value="Chromosome"/>
</dbReference>
<dbReference type="AlphaFoldDB" id="A2BJH0"/>
<dbReference type="EnsemblBacteria" id="ABM80131">
    <property type="protein sequence ID" value="ABM80131"/>
    <property type="gene ID" value="Hbut_0259"/>
</dbReference>
<evidence type="ECO:0000256" key="1">
    <source>
        <dbReference type="ARBA" id="ARBA00005417"/>
    </source>
</evidence>
<evidence type="ECO:0000313" key="7">
    <source>
        <dbReference type="Proteomes" id="UP000002593"/>
    </source>
</evidence>
<comment type="similarity">
    <text evidence="1">Belongs to the ABC transporter superfamily.</text>
</comment>
<evidence type="ECO:0000256" key="3">
    <source>
        <dbReference type="ARBA" id="ARBA00022741"/>
    </source>
</evidence>
<protein>
    <submittedName>
        <fullName evidence="6">ABC transporter, ATP binding</fullName>
    </submittedName>
</protein>
<keyword evidence="7" id="KW-1185">Reference proteome</keyword>
<dbReference type="InterPro" id="IPR003439">
    <property type="entry name" value="ABC_transporter-like_ATP-bd"/>
</dbReference>
<dbReference type="KEGG" id="hbu:Hbut_0259"/>
<dbReference type="GO" id="GO:0005524">
    <property type="term" value="F:ATP binding"/>
    <property type="evidence" value="ECO:0007669"/>
    <property type="project" value="UniProtKB-KW"/>
</dbReference>
<dbReference type="HOGENOM" id="CLU_000604_1_2_2"/>
<dbReference type="SUPFAM" id="SSF52540">
    <property type="entry name" value="P-loop containing nucleoside triphosphate hydrolases"/>
    <property type="match status" value="1"/>
</dbReference>
<organism evidence="6 7">
    <name type="scientific">Hyperthermus butylicus (strain DSM 5456 / JCM 9403 / PLM1-5)</name>
    <dbReference type="NCBI Taxonomy" id="415426"/>
    <lineage>
        <taxon>Archaea</taxon>
        <taxon>Thermoproteota</taxon>
        <taxon>Thermoprotei</taxon>
        <taxon>Desulfurococcales</taxon>
        <taxon>Pyrodictiaceae</taxon>
        <taxon>Hyperthermus</taxon>
    </lineage>
</organism>
<keyword evidence="3" id="KW-0547">Nucleotide-binding</keyword>
<dbReference type="Gene3D" id="3.40.50.300">
    <property type="entry name" value="P-loop containing nucleotide triphosphate hydrolases"/>
    <property type="match status" value="1"/>
</dbReference>
<name>A2BJH0_HYPBU</name>
<keyword evidence="2" id="KW-0813">Transport</keyword>
<dbReference type="InterPro" id="IPR003593">
    <property type="entry name" value="AAA+_ATPase"/>
</dbReference>
<reference evidence="6 7" key="1">
    <citation type="journal article" date="2007" name="Archaea">
        <title>The genome of Hyperthermus butylicus: a sulfur-reducing, peptide fermenting, neutrophilic Crenarchaeote growing up to 108 degrees C.</title>
        <authorList>
            <person name="Brugger K."/>
            <person name="Chen L."/>
            <person name="Stark M."/>
            <person name="Zibat A."/>
            <person name="Redder P."/>
            <person name="Ruepp A."/>
            <person name="Awayez M."/>
            <person name="She Q."/>
            <person name="Garrett R.A."/>
            <person name="Klenk H.P."/>
        </authorList>
    </citation>
    <scope>NUCLEOTIDE SEQUENCE [LARGE SCALE GENOMIC DNA]</scope>
    <source>
        <strain evidence="7">DSM 5456 / JCM 9403 / PLM1-5</strain>
    </source>
</reference>
<dbReference type="PROSITE" id="PS50893">
    <property type="entry name" value="ABC_TRANSPORTER_2"/>
    <property type="match status" value="1"/>
</dbReference>
<evidence type="ECO:0000313" key="6">
    <source>
        <dbReference type="EMBL" id="ABM80131.1"/>
    </source>
</evidence>
<dbReference type="STRING" id="415426.Hbut_0259"/>
<sequence>MPVVLEVRGLIKRYGRFVAVSGVGFSVARGVHGLVGPNGAGKTTTMKCIVGLAVPDAGDIVFLGESLLARGAHRLRKLMGYVAEMPVLPENYTAEELLVELAMLEGLSRSDALREARRALEEVGLWEARRLRVKAMSKGMRKRLYVAQAILQPRELYVLDEPFTGLDPEGVAELRQLATRLGRDAGVLLSSHLLREMEDLATEVTVIYRGSVVYTGSLDQLRSRIGGGVVLEVEVDDVARAAKLLASKGYKTSTYAGRVKLRLGSREEAAEAIAALVEGGVKVYSAVRRTLSLEEAYIALIVGKSSQVLSSPRAA</sequence>
<gene>
    <name evidence="6" type="ordered locus">Hbut_0259</name>
</gene>
<evidence type="ECO:0000256" key="4">
    <source>
        <dbReference type="ARBA" id="ARBA00022840"/>
    </source>
</evidence>
<dbReference type="EMBL" id="CP000493">
    <property type="protein sequence ID" value="ABM80131.1"/>
    <property type="molecule type" value="Genomic_DNA"/>
</dbReference>
<dbReference type="SMART" id="SM00382">
    <property type="entry name" value="AAA"/>
    <property type="match status" value="1"/>
</dbReference>
<dbReference type="PANTHER" id="PTHR43335:SF11">
    <property type="entry name" value="ABC TRANSPORTER RELATED"/>
    <property type="match status" value="1"/>
</dbReference>
<dbReference type="Pfam" id="PF00005">
    <property type="entry name" value="ABC_tran"/>
    <property type="match status" value="1"/>
</dbReference>
<feature type="domain" description="ABC transporter" evidence="5">
    <location>
        <begin position="5"/>
        <end position="234"/>
    </location>
</feature>
<proteinExistence type="inferred from homology"/>
<evidence type="ECO:0000259" key="5">
    <source>
        <dbReference type="PROSITE" id="PS50893"/>
    </source>
</evidence>
<keyword evidence="4" id="KW-0067">ATP-binding</keyword>
<dbReference type="PANTHER" id="PTHR43335">
    <property type="entry name" value="ABC TRANSPORTER, ATP-BINDING PROTEIN"/>
    <property type="match status" value="1"/>
</dbReference>
<accession>A2BJH0</accession>
<evidence type="ECO:0000256" key="2">
    <source>
        <dbReference type="ARBA" id="ARBA00022448"/>
    </source>
</evidence>
<dbReference type="GO" id="GO:0016887">
    <property type="term" value="F:ATP hydrolysis activity"/>
    <property type="evidence" value="ECO:0007669"/>
    <property type="project" value="InterPro"/>
</dbReference>
<dbReference type="InterPro" id="IPR027417">
    <property type="entry name" value="P-loop_NTPase"/>
</dbReference>
<dbReference type="OrthoDB" id="87732at2157"/>
<dbReference type="eggNOG" id="arCOG00194">
    <property type="taxonomic scope" value="Archaea"/>
</dbReference>